<evidence type="ECO:0000313" key="10">
    <source>
        <dbReference type="EMBL" id="PXV88372.1"/>
    </source>
</evidence>
<comment type="similarity">
    <text evidence="1">Belongs to the sigma-70 factor family.</text>
</comment>
<evidence type="ECO:0000313" key="11">
    <source>
        <dbReference type="EMBL" id="RDY29809.1"/>
    </source>
</evidence>
<protein>
    <recommendedName>
        <fullName evidence="2">RNA polymerase sigma factor SigS</fullName>
    </recommendedName>
</protein>
<name>A0A255I9T8_9FIRM</name>
<feature type="domain" description="RNA polymerase sigma-70" evidence="9">
    <location>
        <begin position="51"/>
        <end position="64"/>
    </location>
</feature>
<dbReference type="InterPro" id="IPR016371">
    <property type="entry name" value="RNA_pol_sigma-H_factor"/>
</dbReference>
<dbReference type="Pfam" id="PF08281">
    <property type="entry name" value="Sigma70_r4_2"/>
    <property type="match status" value="1"/>
</dbReference>
<dbReference type="OrthoDB" id="9783788at2"/>
<dbReference type="Gene3D" id="1.20.120.1810">
    <property type="match status" value="1"/>
</dbReference>
<reference evidence="11 12" key="1">
    <citation type="journal article" date="2017" name="Genome Announc.">
        <title>Draft Genome Sequence of a Sporulating and Motile Strain of Lachnotalea glycerini Isolated from Water in Quebec City, Canada.</title>
        <authorList>
            <person name="Maheux A.F."/>
            <person name="Boudreau D.K."/>
            <person name="Berube E."/>
            <person name="Boissinot M."/>
            <person name="Raymond F."/>
            <person name="Brodeur S."/>
            <person name="Corbeil J."/>
            <person name="Isabel S."/>
            <person name="Omar R.F."/>
            <person name="Bergeron M.G."/>
        </authorList>
    </citation>
    <scope>NUCLEOTIDE SEQUENCE [LARGE SCALE GENOMIC DNA]</scope>
    <source>
        <strain evidence="11 12">CCRI-19302</strain>
    </source>
</reference>
<dbReference type="InterPro" id="IPR007627">
    <property type="entry name" value="RNA_pol_sigma70_r2"/>
</dbReference>
<dbReference type="PIRSF" id="PIRSF002939">
    <property type="entry name" value="RNA_polymerase_sigma-H_factor"/>
    <property type="match status" value="1"/>
</dbReference>
<gene>
    <name evidence="10" type="ORF">C8E03_10898</name>
    <name evidence="11" type="ORF">CG710_018005</name>
</gene>
<comment type="caution">
    <text evidence="10">The sequence shown here is derived from an EMBL/GenBank/DDBJ whole genome shotgun (WGS) entry which is preliminary data.</text>
</comment>
<dbReference type="SUPFAM" id="SSF88946">
    <property type="entry name" value="Sigma2 domain of RNA polymerase sigma factors"/>
    <property type="match status" value="1"/>
</dbReference>
<dbReference type="SUPFAM" id="SSF46894">
    <property type="entry name" value="C-terminal effector domain of the bipartite response regulators"/>
    <property type="match status" value="1"/>
</dbReference>
<dbReference type="NCBIfam" id="NF006148">
    <property type="entry name" value="PRK08295.1-5"/>
    <property type="match status" value="1"/>
</dbReference>
<sequence>MNKYNEMSDEHLIRLAQNGNNQVMDYLMEKYKNFVRKKAYELYITGGDNDDLIQEGMIGLFKAVRDFNIKKDTSFFTFADLCISRQLYTAIHASKRKKHIPLNTYVSLYSAMSEEENENQTLMNQVYSIKDKNPEELVIDKENKGYIEEQLHENLSPFEMEVLDLYIAGTPYSQIAQILVRTPKSVDNAIQRIRGKLSTILAKKFE</sequence>
<dbReference type="EMBL" id="NOKA02000063">
    <property type="protein sequence ID" value="RDY29809.1"/>
    <property type="molecule type" value="Genomic_DNA"/>
</dbReference>
<dbReference type="AlphaFoldDB" id="A0A255I9T8"/>
<dbReference type="PANTHER" id="PTHR30385">
    <property type="entry name" value="SIGMA FACTOR F FLAGELLAR"/>
    <property type="match status" value="1"/>
</dbReference>
<keyword evidence="12" id="KW-1185">Reference proteome</keyword>
<evidence type="ECO:0000256" key="6">
    <source>
        <dbReference type="ARBA" id="ARBA00023163"/>
    </source>
</evidence>
<dbReference type="Proteomes" id="UP000247523">
    <property type="component" value="Unassembled WGS sequence"/>
</dbReference>
<dbReference type="RefSeq" id="WP_094378289.1">
    <property type="nucleotide sequence ID" value="NZ_NOKA02000063.1"/>
</dbReference>
<dbReference type="Pfam" id="PF04542">
    <property type="entry name" value="Sigma70_r2"/>
    <property type="match status" value="1"/>
</dbReference>
<evidence type="ECO:0000259" key="9">
    <source>
        <dbReference type="PROSITE" id="PS00715"/>
    </source>
</evidence>
<organism evidence="10 13">
    <name type="scientific">Lachnotalea glycerini</name>
    <dbReference type="NCBI Taxonomy" id="1763509"/>
    <lineage>
        <taxon>Bacteria</taxon>
        <taxon>Bacillati</taxon>
        <taxon>Bacillota</taxon>
        <taxon>Clostridia</taxon>
        <taxon>Lachnospirales</taxon>
        <taxon>Lachnospiraceae</taxon>
        <taxon>Lachnotalea</taxon>
    </lineage>
</organism>
<keyword evidence="3" id="KW-0805">Transcription regulation</keyword>
<evidence type="ECO:0000259" key="8">
    <source>
        <dbReference type="PROSITE" id="PS00622"/>
    </source>
</evidence>
<dbReference type="Gene3D" id="1.10.10.10">
    <property type="entry name" value="Winged helix-like DNA-binding domain superfamily/Winged helix DNA-binding domain"/>
    <property type="match status" value="1"/>
</dbReference>
<dbReference type="InterPro" id="IPR013325">
    <property type="entry name" value="RNA_pol_sigma_r2"/>
</dbReference>
<evidence type="ECO:0000256" key="7">
    <source>
        <dbReference type="ARBA" id="ARBA00024701"/>
    </source>
</evidence>
<dbReference type="InterPro" id="IPR036388">
    <property type="entry name" value="WH-like_DNA-bd_sf"/>
</dbReference>
<keyword evidence="5" id="KW-0238">DNA-binding</keyword>
<dbReference type="GO" id="GO:0006352">
    <property type="term" value="P:DNA-templated transcription initiation"/>
    <property type="evidence" value="ECO:0007669"/>
    <property type="project" value="InterPro"/>
</dbReference>
<dbReference type="PANTHER" id="PTHR30385:SF1">
    <property type="entry name" value="RNA POLYMERASE SIGMA-H FACTOR"/>
    <property type="match status" value="1"/>
</dbReference>
<dbReference type="PROSITE" id="PS00622">
    <property type="entry name" value="HTH_LUXR_1"/>
    <property type="match status" value="1"/>
</dbReference>
<evidence type="ECO:0000313" key="13">
    <source>
        <dbReference type="Proteomes" id="UP000247523"/>
    </source>
</evidence>
<evidence type="ECO:0000256" key="1">
    <source>
        <dbReference type="ARBA" id="ARBA00007788"/>
    </source>
</evidence>
<dbReference type="InterPro" id="IPR000943">
    <property type="entry name" value="RNA_pol_sigma70"/>
</dbReference>
<proteinExistence type="inferred from homology"/>
<keyword evidence="6" id="KW-0804">Transcription</keyword>
<dbReference type="GO" id="GO:0016987">
    <property type="term" value="F:sigma factor activity"/>
    <property type="evidence" value="ECO:0007669"/>
    <property type="project" value="UniProtKB-KW"/>
</dbReference>
<evidence type="ECO:0000256" key="5">
    <source>
        <dbReference type="ARBA" id="ARBA00023125"/>
    </source>
</evidence>
<feature type="domain" description="HTH luxR-type" evidence="8">
    <location>
        <begin position="169"/>
        <end position="196"/>
    </location>
</feature>
<dbReference type="NCBIfam" id="NF006145">
    <property type="entry name" value="PRK08295.1-2"/>
    <property type="match status" value="1"/>
</dbReference>
<dbReference type="PROSITE" id="PS00715">
    <property type="entry name" value="SIGMA70_1"/>
    <property type="match status" value="1"/>
</dbReference>
<dbReference type="GO" id="GO:0003677">
    <property type="term" value="F:DNA binding"/>
    <property type="evidence" value="ECO:0007669"/>
    <property type="project" value="UniProtKB-KW"/>
</dbReference>
<accession>A0A255I9T8</accession>
<evidence type="ECO:0000256" key="3">
    <source>
        <dbReference type="ARBA" id="ARBA00023015"/>
    </source>
</evidence>
<dbReference type="InterPro" id="IPR000792">
    <property type="entry name" value="Tscrpt_reg_LuxR_C"/>
</dbReference>
<keyword evidence="4" id="KW-0731">Sigma factor</keyword>
<reference evidence="11" key="3">
    <citation type="submission" date="2018-07" db="EMBL/GenBank/DDBJ databases">
        <authorList>
            <person name="Quirk P.G."/>
            <person name="Krulwich T.A."/>
        </authorList>
    </citation>
    <scope>NUCLEOTIDE SEQUENCE</scope>
    <source>
        <strain evidence="11">CCRI-19302</strain>
    </source>
</reference>
<dbReference type="NCBIfam" id="TIGR02937">
    <property type="entry name" value="sigma70-ECF"/>
    <property type="match status" value="1"/>
</dbReference>
<comment type="function">
    <text evidence="7">Sigma factors are initiation factors that promote the attachment of RNA polymerase to specific initiation sites and are then released. Sigma-S contributes to the protection against external stress, thus playing a role in cellular fitness and survival.</text>
</comment>
<reference evidence="10 13" key="2">
    <citation type="submission" date="2018-05" db="EMBL/GenBank/DDBJ databases">
        <title>Genomic Encyclopedia of Type Strains, Phase IV (KMG-IV): sequencing the most valuable type-strain genomes for metagenomic binning, comparative biology and taxonomic classification.</title>
        <authorList>
            <person name="Goeker M."/>
        </authorList>
    </citation>
    <scope>NUCLEOTIDE SEQUENCE [LARGE SCALE GENOMIC DNA]</scope>
    <source>
        <strain evidence="10 13">DSM 28816</strain>
    </source>
</reference>
<dbReference type="InterPro" id="IPR013249">
    <property type="entry name" value="RNA_pol_sigma70_r4_t2"/>
</dbReference>
<dbReference type="InterPro" id="IPR016032">
    <property type="entry name" value="Sig_transdc_resp-reg_C-effctor"/>
</dbReference>
<dbReference type="EMBL" id="QICS01000008">
    <property type="protein sequence ID" value="PXV88372.1"/>
    <property type="molecule type" value="Genomic_DNA"/>
</dbReference>
<evidence type="ECO:0000313" key="12">
    <source>
        <dbReference type="Proteomes" id="UP000216411"/>
    </source>
</evidence>
<dbReference type="Proteomes" id="UP000216411">
    <property type="component" value="Unassembled WGS sequence"/>
</dbReference>
<evidence type="ECO:0000256" key="2">
    <source>
        <dbReference type="ARBA" id="ARBA00021245"/>
    </source>
</evidence>
<dbReference type="InterPro" id="IPR014284">
    <property type="entry name" value="RNA_pol_sigma-70_dom"/>
</dbReference>
<evidence type="ECO:0000256" key="4">
    <source>
        <dbReference type="ARBA" id="ARBA00023082"/>
    </source>
</evidence>